<keyword evidence="3" id="KW-0067">ATP-binding</keyword>
<comment type="caution">
    <text evidence="4">The sequence shown here is derived from an EMBL/GenBank/DDBJ whole genome shotgun (WGS) entry which is preliminary data.</text>
</comment>
<dbReference type="InterPro" id="IPR005654">
    <property type="entry name" value="ATPase_AFG1-like"/>
</dbReference>
<dbReference type="GO" id="GO:0016887">
    <property type="term" value="F:ATP hydrolysis activity"/>
    <property type="evidence" value="ECO:0007669"/>
    <property type="project" value="InterPro"/>
</dbReference>
<dbReference type="PANTHER" id="PTHR12169:SF6">
    <property type="entry name" value="AFG1-LIKE ATPASE"/>
    <property type="match status" value="1"/>
</dbReference>
<dbReference type="STRING" id="147828.A0A4S2LMF2"/>
<comment type="similarity">
    <text evidence="1">Belongs to the AFG1 ATPase family.</text>
</comment>
<gene>
    <name evidence="4" type="ORF">CRM22_006148</name>
</gene>
<dbReference type="Gene3D" id="3.40.50.300">
    <property type="entry name" value="P-loop containing nucleotide triphosphate hydrolases"/>
    <property type="match status" value="1"/>
</dbReference>
<evidence type="ECO:0000256" key="3">
    <source>
        <dbReference type="ARBA" id="ARBA00022840"/>
    </source>
</evidence>
<dbReference type="EMBL" id="SJOL01006586">
    <property type="protein sequence ID" value="TGZ64851.1"/>
    <property type="molecule type" value="Genomic_DNA"/>
</dbReference>
<evidence type="ECO:0000313" key="5">
    <source>
        <dbReference type="Proteomes" id="UP000308267"/>
    </source>
</evidence>
<evidence type="ECO:0000313" key="4">
    <source>
        <dbReference type="EMBL" id="TGZ64851.1"/>
    </source>
</evidence>
<evidence type="ECO:0008006" key="6">
    <source>
        <dbReference type="Google" id="ProtNLM"/>
    </source>
</evidence>
<dbReference type="Proteomes" id="UP000308267">
    <property type="component" value="Unassembled WGS sequence"/>
</dbReference>
<dbReference type="SUPFAM" id="SSF52540">
    <property type="entry name" value="P-loop containing nucleoside triphosphate hydrolases"/>
    <property type="match status" value="1"/>
</dbReference>
<accession>A0A4S2LMF2</accession>
<dbReference type="InterPro" id="IPR027417">
    <property type="entry name" value="P-loop_NTPase"/>
</dbReference>
<dbReference type="GO" id="GO:0005524">
    <property type="term" value="F:ATP binding"/>
    <property type="evidence" value="ECO:0007669"/>
    <property type="project" value="UniProtKB-KW"/>
</dbReference>
<dbReference type="PANTHER" id="PTHR12169">
    <property type="entry name" value="ATPASE N2B"/>
    <property type="match status" value="1"/>
</dbReference>
<keyword evidence="2" id="KW-0547">Nucleotide-binding</keyword>
<evidence type="ECO:0000256" key="1">
    <source>
        <dbReference type="ARBA" id="ARBA00010322"/>
    </source>
</evidence>
<reference evidence="4 5" key="1">
    <citation type="journal article" date="2019" name="BMC Genomics">
        <title>New insights from Opisthorchis felineus genome: update on genomics of the epidemiologically important liver flukes.</title>
        <authorList>
            <person name="Ershov N.I."/>
            <person name="Mordvinov V.A."/>
            <person name="Prokhortchouk E.B."/>
            <person name="Pakharukova M.Y."/>
            <person name="Gunbin K.V."/>
            <person name="Ustyantsev K."/>
            <person name="Genaev M.A."/>
            <person name="Blinov A.G."/>
            <person name="Mazur A."/>
            <person name="Boulygina E."/>
            <person name="Tsygankova S."/>
            <person name="Khrameeva E."/>
            <person name="Chekanov N."/>
            <person name="Fan G."/>
            <person name="Xiao A."/>
            <person name="Zhang H."/>
            <person name="Xu X."/>
            <person name="Yang H."/>
            <person name="Solovyev V."/>
            <person name="Lee S.M."/>
            <person name="Liu X."/>
            <person name="Afonnikov D.A."/>
            <person name="Skryabin K.G."/>
        </authorList>
    </citation>
    <scope>NUCLEOTIDE SEQUENCE [LARGE SCALE GENOMIC DNA]</scope>
    <source>
        <strain evidence="4">AK-0245</strain>
        <tissue evidence="4">Whole organism</tissue>
    </source>
</reference>
<name>A0A4S2LMF2_OPIFE</name>
<dbReference type="Pfam" id="PF03969">
    <property type="entry name" value="AFG1_ATPase"/>
    <property type="match status" value="1"/>
</dbReference>
<dbReference type="AlphaFoldDB" id="A0A4S2LMF2"/>
<dbReference type="GO" id="GO:0005739">
    <property type="term" value="C:mitochondrion"/>
    <property type="evidence" value="ECO:0007669"/>
    <property type="project" value="TreeGrafter"/>
</dbReference>
<sequence length="448" mass="50801">MLRSPMRRTLLACHCAHSVLRSPRCRRLSDKPPDSPSGAYNRAVSDGKIKMDATQQAIISHFDRLCERLTAYEKKARFPYSLVKNPAPHGIYLHGPVGCGKTTLMDMFYDTCTYPKKCRTHFHSFMRNIHEGLHILRTSAPRNRPFDPIPAVAKTVSSESKLLCFDEFQVTDIADAMILKRLFENLFASGVVMVATSNRKPDDLYKNGLQRVNFIPFIGLLKKQCLILDMVSHIDYRHEMLMAEGGSGPSYYFVYGETPNLDEKLANWFTQLAEEDGHHGPPVSVTMNVYARLVELPCTGNRVMMSSFADLCNKPLGAADYLSLASHFHTVILNQVPELGLSHRTSLKRFTQLIDVLYEKKVRLVIGAHLPIRSLIRHEQRSSSEVLQQHRQLIDDLNLSTKNHAPENISLFSSAEDVFAFERTLSRLEEMCSSHYWCSAGPFRVNPS</sequence>
<keyword evidence="5" id="KW-1185">Reference proteome</keyword>
<organism evidence="4 5">
    <name type="scientific">Opisthorchis felineus</name>
    <dbReference type="NCBI Taxonomy" id="147828"/>
    <lineage>
        <taxon>Eukaryota</taxon>
        <taxon>Metazoa</taxon>
        <taxon>Spiralia</taxon>
        <taxon>Lophotrochozoa</taxon>
        <taxon>Platyhelminthes</taxon>
        <taxon>Trematoda</taxon>
        <taxon>Digenea</taxon>
        <taxon>Opisthorchiida</taxon>
        <taxon>Opisthorchiata</taxon>
        <taxon>Opisthorchiidae</taxon>
        <taxon>Opisthorchis</taxon>
    </lineage>
</organism>
<protein>
    <recommendedName>
        <fullName evidence="6">AAA+ ATPase domain-containing protein</fullName>
    </recommendedName>
</protein>
<dbReference type="OrthoDB" id="548867at2759"/>
<proteinExistence type="inferred from homology"/>
<evidence type="ECO:0000256" key="2">
    <source>
        <dbReference type="ARBA" id="ARBA00022741"/>
    </source>
</evidence>
<dbReference type="NCBIfam" id="NF040713">
    <property type="entry name" value="ZapE"/>
    <property type="match status" value="1"/>
</dbReference>